<dbReference type="CDD" id="cd00082">
    <property type="entry name" value="HisKA"/>
    <property type="match status" value="1"/>
</dbReference>
<accession>A0A845F2E7</accession>
<evidence type="ECO:0000256" key="3">
    <source>
        <dbReference type="ARBA" id="ARBA00022553"/>
    </source>
</evidence>
<evidence type="ECO:0000313" key="11">
    <source>
        <dbReference type="EMBL" id="MYL64904.1"/>
    </source>
</evidence>
<protein>
    <recommendedName>
        <fullName evidence="2">histidine kinase</fullName>
        <ecNumber evidence="2">2.7.13.3</ecNumber>
    </recommendedName>
</protein>
<feature type="domain" description="Histidine kinase" evidence="9">
    <location>
        <begin position="324"/>
        <end position="527"/>
    </location>
</feature>
<dbReference type="InterPro" id="IPR003594">
    <property type="entry name" value="HATPase_dom"/>
</dbReference>
<dbReference type="EMBL" id="WMEY01000005">
    <property type="protein sequence ID" value="MYL64904.1"/>
    <property type="molecule type" value="Genomic_DNA"/>
</dbReference>
<dbReference type="NCBIfam" id="TIGR00229">
    <property type="entry name" value="sensory_box"/>
    <property type="match status" value="1"/>
</dbReference>
<dbReference type="InterPro" id="IPR036890">
    <property type="entry name" value="HATPase_C_sf"/>
</dbReference>
<dbReference type="SMART" id="SM00388">
    <property type="entry name" value="HisKA"/>
    <property type="match status" value="1"/>
</dbReference>
<keyword evidence="5" id="KW-0547">Nucleotide-binding</keyword>
<dbReference type="Pfam" id="PF00989">
    <property type="entry name" value="PAS"/>
    <property type="match status" value="1"/>
</dbReference>
<dbReference type="PANTHER" id="PTHR43065">
    <property type="entry name" value="SENSOR HISTIDINE KINASE"/>
    <property type="match status" value="1"/>
</dbReference>
<evidence type="ECO:0000256" key="8">
    <source>
        <dbReference type="ARBA" id="ARBA00023012"/>
    </source>
</evidence>
<dbReference type="GO" id="GO:0006355">
    <property type="term" value="P:regulation of DNA-templated transcription"/>
    <property type="evidence" value="ECO:0007669"/>
    <property type="project" value="InterPro"/>
</dbReference>
<dbReference type="Gene3D" id="1.10.287.130">
    <property type="match status" value="1"/>
</dbReference>
<dbReference type="InterPro" id="IPR004358">
    <property type="entry name" value="Sig_transdc_His_kin-like_C"/>
</dbReference>
<dbReference type="Gene3D" id="3.30.565.10">
    <property type="entry name" value="Histidine kinase-like ATPase, C-terminal domain"/>
    <property type="match status" value="1"/>
</dbReference>
<evidence type="ECO:0000256" key="2">
    <source>
        <dbReference type="ARBA" id="ARBA00012438"/>
    </source>
</evidence>
<dbReference type="PANTHER" id="PTHR43065:SF10">
    <property type="entry name" value="PEROXIDE STRESS-ACTIVATED HISTIDINE KINASE MAK3"/>
    <property type="match status" value="1"/>
</dbReference>
<dbReference type="InterPro" id="IPR036097">
    <property type="entry name" value="HisK_dim/P_sf"/>
</dbReference>
<sequence length="530" mass="59939">MTQRETYIKNSKTTCEHVYHMDPNSVPVLHVLLTEEELNQRMHHYERALSIIQTFMTKLLSFLTDIPTVIVTTDDQGFVLDSYGDERLKQMTASLGIQNGVKFDEETAGTNAITLALEHNMPFHLIGEDHYHYCFSEVACYSAPYRYRNGEVIGTISIMTPKENASPLHLGLLSSSIDTIEREIRVHEQNEQLHLYNQMLMSTTPIGIVISDQAGHIREFNQSAAQLTGMNKINMIGSHISEVSVLKPFFDHVLTKEKGIEDIEITFSRIDERKCLLDILPLYDHNQRLSGAFAQFRDMTSYYQLQEQVIQSEKLSAIGKLGAGLAHEIRNPLTSIIGFTQLLDVDKKQTHYIDIIRTELERMKNLVNQFVMMGKQTISERKAGQLYPLIFETVELMKSNAHLHNVEINFHAEEEQITVWMDASQIKQVLINFIKNAIEAMPQGGEITVSLSKKDQHAIIAVKDNGKGMSEKEVKQLGTPFFSTKSSGLGIGLSICFDIMKAHHGKIVIDSDKGAGTMANLFLQLHKEES</sequence>
<evidence type="ECO:0000256" key="5">
    <source>
        <dbReference type="ARBA" id="ARBA00022741"/>
    </source>
</evidence>
<dbReference type="SMART" id="SM00091">
    <property type="entry name" value="PAS"/>
    <property type="match status" value="1"/>
</dbReference>
<organism evidence="11 12">
    <name type="scientific">Guptibacillus hwajinpoensis</name>
    <dbReference type="NCBI Taxonomy" id="208199"/>
    <lineage>
        <taxon>Bacteria</taxon>
        <taxon>Bacillati</taxon>
        <taxon>Bacillota</taxon>
        <taxon>Bacilli</taxon>
        <taxon>Bacillales</taxon>
        <taxon>Guptibacillaceae</taxon>
        <taxon>Guptibacillus</taxon>
    </lineage>
</organism>
<dbReference type="InterPro" id="IPR005467">
    <property type="entry name" value="His_kinase_dom"/>
</dbReference>
<keyword evidence="7" id="KW-0067">ATP-binding</keyword>
<evidence type="ECO:0000256" key="4">
    <source>
        <dbReference type="ARBA" id="ARBA00022679"/>
    </source>
</evidence>
<dbReference type="EC" id="2.7.13.3" evidence="2"/>
<dbReference type="InterPro" id="IPR029016">
    <property type="entry name" value="GAF-like_dom_sf"/>
</dbReference>
<dbReference type="InterPro" id="IPR003661">
    <property type="entry name" value="HisK_dim/P_dom"/>
</dbReference>
<evidence type="ECO:0000256" key="1">
    <source>
        <dbReference type="ARBA" id="ARBA00000085"/>
    </source>
</evidence>
<dbReference type="SUPFAM" id="SSF55874">
    <property type="entry name" value="ATPase domain of HSP90 chaperone/DNA topoisomerase II/histidine kinase"/>
    <property type="match status" value="1"/>
</dbReference>
<gene>
    <name evidence="11" type="ORF">GLW07_16210</name>
</gene>
<dbReference type="InterPro" id="IPR013767">
    <property type="entry name" value="PAS_fold"/>
</dbReference>
<dbReference type="Proteomes" id="UP000447833">
    <property type="component" value="Unassembled WGS sequence"/>
</dbReference>
<dbReference type="PROSITE" id="PS50109">
    <property type="entry name" value="HIS_KIN"/>
    <property type="match status" value="1"/>
</dbReference>
<dbReference type="AlphaFoldDB" id="A0A845F2E7"/>
<dbReference type="Gene3D" id="3.30.450.20">
    <property type="entry name" value="PAS domain"/>
    <property type="match status" value="1"/>
</dbReference>
<dbReference type="Pfam" id="PF02518">
    <property type="entry name" value="HATPase_c"/>
    <property type="match status" value="1"/>
</dbReference>
<comment type="catalytic activity">
    <reaction evidence="1">
        <text>ATP + protein L-histidine = ADP + protein N-phospho-L-histidine.</text>
        <dbReference type="EC" id="2.7.13.3"/>
    </reaction>
</comment>
<dbReference type="InterPro" id="IPR000014">
    <property type="entry name" value="PAS"/>
</dbReference>
<keyword evidence="6" id="KW-0418">Kinase</keyword>
<dbReference type="PROSITE" id="PS50112">
    <property type="entry name" value="PAS"/>
    <property type="match status" value="1"/>
</dbReference>
<dbReference type="SUPFAM" id="SSF47384">
    <property type="entry name" value="Homodimeric domain of signal transducing histidine kinase"/>
    <property type="match status" value="1"/>
</dbReference>
<reference evidence="11 12" key="1">
    <citation type="submission" date="2019-11" db="EMBL/GenBank/DDBJ databases">
        <title>Genome sequences of 17 halophilic strains isolated from different environments.</title>
        <authorList>
            <person name="Furrow R.E."/>
        </authorList>
    </citation>
    <scope>NUCLEOTIDE SEQUENCE [LARGE SCALE GENOMIC DNA]</scope>
    <source>
        <strain evidence="11 12">22506_14_FS</strain>
    </source>
</reference>
<dbReference type="PRINTS" id="PR00344">
    <property type="entry name" value="BCTRLSENSOR"/>
</dbReference>
<dbReference type="CDD" id="cd00130">
    <property type="entry name" value="PAS"/>
    <property type="match status" value="1"/>
</dbReference>
<dbReference type="GO" id="GO:0005524">
    <property type="term" value="F:ATP binding"/>
    <property type="evidence" value="ECO:0007669"/>
    <property type="project" value="UniProtKB-KW"/>
</dbReference>
<keyword evidence="4" id="KW-0808">Transferase</keyword>
<dbReference type="Pfam" id="PF00512">
    <property type="entry name" value="HisKA"/>
    <property type="match status" value="1"/>
</dbReference>
<proteinExistence type="predicted"/>
<evidence type="ECO:0000259" key="9">
    <source>
        <dbReference type="PROSITE" id="PS50109"/>
    </source>
</evidence>
<feature type="domain" description="PAS" evidence="10">
    <location>
        <begin position="200"/>
        <end position="248"/>
    </location>
</feature>
<evidence type="ECO:0000256" key="7">
    <source>
        <dbReference type="ARBA" id="ARBA00022840"/>
    </source>
</evidence>
<evidence type="ECO:0000256" key="6">
    <source>
        <dbReference type="ARBA" id="ARBA00022777"/>
    </source>
</evidence>
<keyword evidence="8" id="KW-0902">Two-component regulatory system</keyword>
<dbReference type="RefSeq" id="WP_160920301.1">
    <property type="nucleotide sequence ID" value="NZ_WMEY01000005.1"/>
</dbReference>
<evidence type="ECO:0000259" key="10">
    <source>
        <dbReference type="PROSITE" id="PS50112"/>
    </source>
</evidence>
<dbReference type="Gene3D" id="3.30.450.40">
    <property type="match status" value="1"/>
</dbReference>
<dbReference type="SMART" id="SM00387">
    <property type="entry name" value="HATPase_c"/>
    <property type="match status" value="1"/>
</dbReference>
<keyword evidence="3" id="KW-0597">Phosphoprotein</keyword>
<name>A0A845F2E7_9BACL</name>
<comment type="caution">
    <text evidence="11">The sequence shown here is derived from an EMBL/GenBank/DDBJ whole genome shotgun (WGS) entry which is preliminary data.</text>
</comment>
<dbReference type="GO" id="GO:0000155">
    <property type="term" value="F:phosphorelay sensor kinase activity"/>
    <property type="evidence" value="ECO:0007669"/>
    <property type="project" value="InterPro"/>
</dbReference>
<dbReference type="InterPro" id="IPR035965">
    <property type="entry name" value="PAS-like_dom_sf"/>
</dbReference>
<evidence type="ECO:0000313" key="12">
    <source>
        <dbReference type="Proteomes" id="UP000447833"/>
    </source>
</evidence>
<dbReference type="SUPFAM" id="SSF55785">
    <property type="entry name" value="PYP-like sensor domain (PAS domain)"/>
    <property type="match status" value="1"/>
</dbReference>